<keyword evidence="4 6" id="KW-0472">Membrane</keyword>
<evidence type="ECO:0000256" key="2">
    <source>
        <dbReference type="ARBA" id="ARBA00022692"/>
    </source>
</evidence>
<dbReference type="Pfam" id="PF07690">
    <property type="entry name" value="MFS_1"/>
    <property type="match status" value="1"/>
</dbReference>
<feature type="transmembrane region" description="Helical" evidence="6">
    <location>
        <begin position="557"/>
        <end position="578"/>
    </location>
</feature>
<feature type="transmembrane region" description="Helical" evidence="6">
    <location>
        <begin position="524"/>
        <end position="545"/>
    </location>
</feature>
<comment type="subcellular location">
    <subcellularLocation>
        <location evidence="1">Membrane</location>
        <topology evidence="1">Multi-pass membrane protein</topology>
    </subcellularLocation>
</comment>
<dbReference type="PANTHER" id="PTHR23502:SF47">
    <property type="entry name" value="MAJOR FACILITATOR SUPERFAMILY (MFS) PROFILE DOMAIN-CONTAINING PROTEIN-RELATED"/>
    <property type="match status" value="1"/>
</dbReference>
<feature type="domain" description="Major facilitator superfamily (MFS) profile" evidence="7">
    <location>
        <begin position="178"/>
        <end position="610"/>
    </location>
</feature>
<evidence type="ECO:0000256" key="4">
    <source>
        <dbReference type="ARBA" id="ARBA00023136"/>
    </source>
</evidence>
<feature type="transmembrane region" description="Helical" evidence="6">
    <location>
        <begin position="303"/>
        <end position="325"/>
    </location>
</feature>
<feature type="transmembrane region" description="Helical" evidence="6">
    <location>
        <begin position="269"/>
        <end position="291"/>
    </location>
</feature>
<feature type="region of interest" description="Disordered" evidence="5">
    <location>
        <begin position="28"/>
        <end position="103"/>
    </location>
</feature>
<feature type="transmembrane region" description="Helical" evidence="6">
    <location>
        <begin position="243"/>
        <end position="263"/>
    </location>
</feature>
<feature type="transmembrane region" description="Helical" evidence="6">
    <location>
        <begin position="215"/>
        <end position="236"/>
    </location>
</feature>
<dbReference type="InterPro" id="IPR011701">
    <property type="entry name" value="MFS"/>
</dbReference>
<feature type="transmembrane region" description="Helical" evidence="6">
    <location>
        <begin position="337"/>
        <end position="354"/>
    </location>
</feature>
<feature type="compositionally biased region" description="Basic and acidic residues" evidence="5">
    <location>
        <begin position="44"/>
        <end position="69"/>
    </location>
</feature>
<evidence type="ECO:0000313" key="9">
    <source>
        <dbReference type="Proteomes" id="UP001360953"/>
    </source>
</evidence>
<dbReference type="Proteomes" id="UP001360953">
    <property type="component" value="Unassembled WGS sequence"/>
</dbReference>
<gene>
    <name evidence="8" type="ORF">J3D65DRAFT_681366</name>
</gene>
<sequence length="624" mass="68847">MQSYLQFRRIGLAAQAQIQRDLEKAQLVTIKPQPAENLVPRSSSSEKDPHEGEEPREEDDKASSDKDIESGDQVNENENQVEKAESLDSSPAHGSSASTNSSDLAEIQPVEIERHHTATTVQTQYTARAALGHTLTGIHARDRQTHEGAGGKVFVVGWEGELDPTWPRNWSHFKRTGVTLQISAIAFVVTAASAIDSTILPQAAEEFGVSEVVESLATGIYLVGFGLGSLIAGPFSETFGRNAVYMGSLFIFMIWIMASGLAPNIGAQIAFRFLAGFCASTPLVCSGGSISDLYNPLEKTYGFPLYALSAFIGPILAPVIGSYIGPSSAISWRWTEWVCLIMAGLVLVICIAAMPETYGPLLLTWKAAHLRQITGDDRFRAEHEIVDSTLFSRLKVAMTRPFLMLTEPIVMSMTLYLTVVYIVLFTFLDGYTYIFQETYGISQGLTNVIFVAMFLGVLSVGFLIPPIYRMTVNELERARTKGEKMFNPEVRLWFCMLGAAPAIPISLFWMGWTAYPNISIWSPIIASFVFGFGITGIFITAYMYIIDSYEVYSASALTFVSLVRYVVAGGMTVVGIPFYENLGTHYTCTILACISTLLVPIPYIFYKYGYIIRRNSKYAVSREV</sequence>
<feature type="compositionally biased region" description="Polar residues" evidence="5">
    <location>
        <begin position="87"/>
        <end position="103"/>
    </location>
</feature>
<evidence type="ECO:0000256" key="6">
    <source>
        <dbReference type="SAM" id="Phobius"/>
    </source>
</evidence>
<comment type="caution">
    <text evidence="8">The sequence shown here is derived from an EMBL/GenBank/DDBJ whole genome shotgun (WGS) entry which is preliminary data.</text>
</comment>
<proteinExistence type="predicted"/>
<dbReference type="Gene3D" id="1.20.1250.20">
    <property type="entry name" value="MFS general substrate transporter like domains"/>
    <property type="match status" value="1"/>
</dbReference>
<dbReference type="RefSeq" id="XP_066650202.1">
    <property type="nucleotide sequence ID" value="XM_066803732.1"/>
</dbReference>
<dbReference type="PANTHER" id="PTHR23502">
    <property type="entry name" value="MAJOR FACILITATOR SUPERFAMILY"/>
    <property type="match status" value="1"/>
</dbReference>
<feature type="transmembrane region" description="Helical" evidence="6">
    <location>
        <begin position="490"/>
        <end position="512"/>
    </location>
</feature>
<evidence type="ECO:0000256" key="1">
    <source>
        <dbReference type="ARBA" id="ARBA00004141"/>
    </source>
</evidence>
<dbReference type="SUPFAM" id="SSF103473">
    <property type="entry name" value="MFS general substrate transporter"/>
    <property type="match status" value="1"/>
</dbReference>
<accession>A0ABR1L3N2</accession>
<evidence type="ECO:0000256" key="5">
    <source>
        <dbReference type="SAM" id="MobiDB-lite"/>
    </source>
</evidence>
<protein>
    <submittedName>
        <fullName evidence="8">Major facilitator superfamily transporter</fullName>
    </submittedName>
</protein>
<feature type="transmembrane region" description="Helical" evidence="6">
    <location>
        <begin position="584"/>
        <end position="606"/>
    </location>
</feature>
<feature type="transmembrane region" description="Helical" evidence="6">
    <location>
        <begin position="448"/>
        <end position="469"/>
    </location>
</feature>
<dbReference type="EMBL" id="JBBPEH010000015">
    <property type="protein sequence ID" value="KAK7529836.1"/>
    <property type="molecule type" value="Genomic_DNA"/>
</dbReference>
<dbReference type="PROSITE" id="PS50850">
    <property type="entry name" value="MFS"/>
    <property type="match status" value="1"/>
</dbReference>
<feature type="transmembrane region" description="Helical" evidence="6">
    <location>
        <begin position="178"/>
        <end position="195"/>
    </location>
</feature>
<dbReference type="CDD" id="cd17323">
    <property type="entry name" value="MFS_Tpo1_MDR_like"/>
    <property type="match status" value="1"/>
</dbReference>
<evidence type="ECO:0000259" key="7">
    <source>
        <dbReference type="PROSITE" id="PS50850"/>
    </source>
</evidence>
<feature type="transmembrane region" description="Helical" evidence="6">
    <location>
        <begin position="402"/>
        <end position="428"/>
    </location>
</feature>
<reference evidence="8 9" key="1">
    <citation type="submission" date="2024-04" db="EMBL/GenBank/DDBJ databases">
        <title>Phyllosticta paracitricarpa is synonymous to the EU quarantine fungus P. citricarpa based on phylogenomic analyses.</title>
        <authorList>
            <consortium name="Lawrence Berkeley National Laboratory"/>
            <person name="Van ingen-buijs V.A."/>
            <person name="Van westerhoven A.C."/>
            <person name="Haridas S."/>
            <person name="Skiadas P."/>
            <person name="Martin F."/>
            <person name="Groenewald J.Z."/>
            <person name="Crous P.W."/>
            <person name="Seidl M.F."/>
        </authorList>
    </citation>
    <scope>NUCLEOTIDE SEQUENCE [LARGE SCALE GENOMIC DNA]</scope>
    <source>
        <strain evidence="8 9">CPC 17464</strain>
    </source>
</reference>
<keyword evidence="9" id="KW-1185">Reference proteome</keyword>
<evidence type="ECO:0000313" key="8">
    <source>
        <dbReference type="EMBL" id="KAK7529836.1"/>
    </source>
</evidence>
<keyword evidence="3 6" id="KW-1133">Transmembrane helix</keyword>
<evidence type="ECO:0000256" key="3">
    <source>
        <dbReference type="ARBA" id="ARBA00022989"/>
    </source>
</evidence>
<dbReference type="InterPro" id="IPR036259">
    <property type="entry name" value="MFS_trans_sf"/>
</dbReference>
<keyword evidence="2 6" id="KW-0812">Transmembrane</keyword>
<dbReference type="InterPro" id="IPR020846">
    <property type="entry name" value="MFS_dom"/>
</dbReference>
<organism evidence="8 9">
    <name type="scientific">Phyllosticta citribraziliensis</name>
    <dbReference type="NCBI Taxonomy" id="989973"/>
    <lineage>
        <taxon>Eukaryota</taxon>
        <taxon>Fungi</taxon>
        <taxon>Dikarya</taxon>
        <taxon>Ascomycota</taxon>
        <taxon>Pezizomycotina</taxon>
        <taxon>Dothideomycetes</taxon>
        <taxon>Dothideomycetes incertae sedis</taxon>
        <taxon>Botryosphaeriales</taxon>
        <taxon>Phyllostictaceae</taxon>
        <taxon>Phyllosticta</taxon>
    </lineage>
</organism>
<name>A0ABR1L3N2_9PEZI</name>
<dbReference type="GeneID" id="92036638"/>